<dbReference type="EMBL" id="DAKRPA010000001">
    <property type="protein sequence ID" value="DBA05429.1"/>
    <property type="molecule type" value="Genomic_DNA"/>
</dbReference>
<accession>A0AAV2ZNE3</accession>
<feature type="compositionally biased region" description="Polar residues" evidence="1">
    <location>
        <begin position="145"/>
        <end position="156"/>
    </location>
</feature>
<feature type="compositionally biased region" description="Basic and acidic residues" evidence="1">
    <location>
        <begin position="323"/>
        <end position="334"/>
    </location>
</feature>
<feature type="region of interest" description="Disordered" evidence="1">
    <location>
        <begin position="31"/>
        <end position="126"/>
    </location>
</feature>
<dbReference type="PANTHER" id="PTHR37028:SF4">
    <property type="entry name" value="ALMS MOTIF DOMAIN-CONTAINING PROTEIN"/>
    <property type="match status" value="1"/>
</dbReference>
<feature type="region of interest" description="Disordered" evidence="1">
    <location>
        <begin position="548"/>
        <end position="581"/>
    </location>
</feature>
<feature type="compositionally biased region" description="Basic and acidic residues" evidence="1">
    <location>
        <begin position="548"/>
        <end position="561"/>
    </location>
</feature>
<feature type="compositionally biased region" description="Basic and acidic residues" evidence="1">
    <location>
        <begin position="217"/>
        <end position="235"/>
    </location>
</feature>
<dbReference type="AlphaFoldDB" id="A0AAV2ZNE3"/>
<feature type="region of interest" description="Disordered" evidence="1">
    <location>
        <begin position="859"/>
        <end position="887"/>
    </location>
</feature>
<feature type="compositionally biased region" description="Acidic residues" evidence="1">
    <location>
        <begin position="562"/>
        <end position="571"/>
    </location>
</feature>
<feature type="compositionally biased region" description="Polar residues" evidence="1">
    <location>
        <begin position="339"/>
        <end position="353"/>
    </location>
</feature>
<feature type="compositionally biased region" description="Basic and acidic residues" evidence="1">
    <location>
        <begin position="69"/>
        <end position="78"/>
    </location>
</feature>
<feature type="region of interest" description="Disordered" evidence="1">
    <location>
        <begin position="741"/>
        <end position="766"/>
    </location>
</feature>
<feature type="region of interest" description="Disordered" evidence="1">
    <location>
        <begin position="910"/>
        <end position="938"/>
    </location>
</feature>
<feature type="region of interest" description="Disordered" evidence="1">
    <location>
        <begin position="197"/>
        <end position="261"/>
    </location>
</feature>
<comment type="caution">
    <text evidence="2">The sequence shown here is derived from an EMBL/GenBank/DDBJ whole genome shotgun (WGS) entry which is preliminary data.</text>
</comment>
<feature type="compositionally biased region" description="Basic and acidic residues" evidence="1">
    <location>
        <begin position="572"/>
        <end position="581"/>
    </location>
</feature>
<reference evidence="2" key="2">
    <citation type="journal article" date="2023" name="Microbiol Resour">
        <title>Decontamination and Annotation of the Draft Genome Sequence of the Oomycete Lagenidium giganteum ARSEF 373.</title>
        <authorList>
            <person name="Morgan W.R."/>
            <person name="Tartar A."/>
        </authorList>
    </citation>
    <scope>NUCLEOTIDE SEQUENCE</scope>
    <source>
        <strain evidence="2">ARSEF 373</strain>
    </source>
</reference>
<sequence length="986" mass="113152">MASAGIHAEASDAASAMSLAQFEEELRQAEVYLTQGRDGDRDRALGATTARGTEQDDSSRQKLRTRPALSEDRRREILAKLSSERQAAVRGRNAPRGNSPSATMSGEQGGAWPAATPSRYQTRAEREQMIEGLMSARNVAVESTGRMQITDLSDTLRSPPKSPGSLRSFDSQNSANRSNGSDGVLYFASDIMGDTSVDVEPRSRNELFGLEPSHQVDGTEYHNARQEQDTRHNEQASEWMALKQREHYSQSQASSGSSSSSLFAKVLGRMRAAEVTPQGAVGPQPRQMDDMDAIAAQRKSLQMPSPPSSTKSARRTTFPPSSRENEESQTERLPDTAIQHPSEQWTTPSSFQPRTLRRASTMATIPTPSKRIEYLAQPRSKEFAERERKRLMLEMEQFRECTFRPNIAKVKRHSTKQTNAKDRGRTSAFPWLTLSPRQYRKPQSWAEIERRKQSVIKRLHLDGTTRYDLRERAKQELDDQKIRATCTFKPTINPTSKYLVQVNDYKPIHERVNDVQRSKTEHIQRLREQVEQSESAFEFRPHINSKSREIALTRRETRGGDADSEELSSDDDGNKQSRIPDKVTDRLAAEASKLLEQRVAVQEYYDALDEQPFAPTIDENSQKIAQQKPEFQLDFVTRQQYYHAKEIQNKEALEDYCDQVVYGDVMTFKPDIGNAEEVLKQMRPQLLSEKQADKLYRLIYDDPKKLEMKKQRLREEYYSQYSFKPDINPVSKALCRAAKLGDDGASPSKNTSTRSPEPDDAFAPVSRPRFRSRVVLEMNEAEEAECTFKPNVASKPRVCFSTSKIEAKPSNTKSLWKSDNILHMIEAQRQQRDDELEAKRNARELEELRECTFQPRISRKSELLSRKQKHESSVDPDRAPRSSKRERPVIVRGLGRFLELRELARRQRVEQQQREDRVFQPQTTYEPRNYTVPKPFKLSEPSKDAIRRRLQLRAEMRAKEKEECTFRPQTVEGQNRQVLEDLLRNS</sequence>
<feature type="compositionally biased region" description="Polar residues" evidence="1">
    <location>
        <begin position="96"/>
        <end position="106"/>
    </location>
</feature>
<evidence type="ECO:0000256" key="1">
    <source>
        <dbReference type="SAM" id="MobiDB-lite"/>
    </source>
</evidence>
<keyword evidence="3" id="KW-1185">Reference proteome</keyword>
<evidence type="ECO:0000313" key="2">
    <source>
        <dbReference type="EMBL" id="DBA05429.1"/>
    </source>
</evidence>
<name>A0AAV2ZNE3_9STRA</name>
<feature type="region of interest" description="Disordered" evidence="1">
    <location>
        <begin position="141"/>
        <end position="184"/>
    </location>
</feature>
<gene>
    <name evidence="2" type="ORF">N0F65_007591</name>
</gene>
<protein>
    <submittedName>
        <fullName evidence="2">Uncharacterized protein</fullName>
    </submittedName>
</protein>
<feature type="compositionally biased region" description="Low complexity" evidence="1">
    <location>
        <begin position="249"/>
        <end position="261"/>
    </location>
</feature>
<feature type="region of interest" description="Disordered" evidence="1">
    <location>
        <begin position="273"/>
        <end position="370"/>
    </location>
</feature>
<feature type="compositionally biased region" description="Polar residues" evidence="1">
    <location>
        <begin position="299"/>
        <end position="311"/>
    </location>
</feature>
<organism evidence="2 3">
    <name type="scientific">Lagenidium giganteum</name>
    <dbReference type="NCBI Taxonomy" id="4803"/>
    <lineage>
        <taxon>Eukaryota</taxon>
        <taxon>Sar</taxon>
        <taxon>Stramenopiles</taxon>
        <taxon>Oomycota</taxon>
        <taxon>Peronosporomycetes</taxon>
        <taxon>Pythiales</taxon>
        <taxon>Pythiaceae</taxon>
    </lineage>
</organism>
<feature type="compositionally biased region" description="Polar residues" evidence="1">
    <location>
        <begin position="168"/>
        <end position="181"/>
    </location>
</feature>
<dbReference type="PANTHER" id="PTHR37028">
    <property type="entry name" value="UNNAMED PRODUCT-RELATED"/>
    <property type="match status" value="1"/>
</dbReference>
<evidence type="ECO:0000313" key="3">
    <source>
        <dbReference type="Proteomes" id="UP001146120"/>
    </source>
</evidence>
<dbReference type="Proteomes" id="UP001146120">
    <property type="component" value="Unassembled WGS sequence"/>
</dbReference>
<reference evidence="2" key="1">
    <citation type="submission" date="2022-11" db="EMBL/GenBank/DDBJ databases">
        <authorList>
            <person name="Morgan W.R."/>
            <person name="Tartar A."/>
        </authorList>
    </citation>
    <scope>NUCLEOTIDE SEQUENCE</scope>
    <source>
        <strain evidence="2">ARSEF 373</strain>
    </source>
</reference>
<proteinExistence type="predicted"/>